<evidence type="ECO:0000313" key="3">
    <source>
        <dbReference type="EMBL" id="MEE6257869.1"/>
    </source>
</evidence>
<organism evidence="3 4">
    <name type="scientific">Plantactinospora sonchi</name>
    <dbReference type="NCBI Taxonomy" id="1544735"/>
    <lineage>
        <taxon>Bacteria</taxon>
        <taxon>Bacillati</taxon>
        <taxon>Actinomycetota</taxon>
        <taxon>Actinomycetes</taxon>
        <taxon>Micromonosporales</taxon>
        <taxon>Micromonosporaceae</taxon>
        <taxon>Plantactinospora</taxon>
    </lineage>
</organism>
<proteinExistence type="predicted"/>
<protein>
    <submittedName>
        <fullName evidence="3">Roadblock/LC7 domain-containing protein</fullName>
    </submittedName>
</protein>
<evidence type="ECO:0000313" key="4">
    <source>
        <dbReference type="Proteomes" id="UP001332243"/>
    </source>
</evidence>
<dbReference type="Gene3D" id="3.30.450.30">
    <property type="entry name" value="Dynein light chain 2a, cytoplasmic"/>
    <property type="match status" value="1"/>
</dbReference>
<sequence length="179" mass="18894">MTQFRESGQDLFADPLPRRSPGARLDSGGEENLPEETFAPPPPAPLVHSGGTLPGRSAVHVELGALRERVPGVRGTVLAGVDGRLIGHDLNTGPEPLDLAALAATTFGLGRQCGLTLRQGRIRELTVHSDQGYFTVYGVSDDVLLAVLGDDRLNVSWLHLEAGPVAERIADLLHVGGTA</sequence>
<dbReference type="InterPro" id="IPR004942">
    <property type="entry name" value="Roadblock/LAMTOR2_dom"/>
</dbReference>
<dbReference type="SUPFAM" id="SSF103196">
    <property type="entry name" value="Roadblock/LC7 domain"/>
    <property type="match status" value="1"/>
</dbReference>
<dbReference type="RefSeq" id="WP_331212977.1">
    <property type="nucleotide sequence ID" value="NZ_JAZGQK010000003.1"/>
</dbReference>
<dbReference type="SMART" id="SM00960">
    <property type="entry name" value="Robl_LC7"/>
    <property type="match status" value="1"/>
</dbReference>
<accession>A0ABU7RN47</accession>
<feature type="domain" description="Roadblock/LAMTOR2" evidence="2">
    <location>
        <begin position="64"/>
        <end position="149"/>
    </location>
</feature>
<evidence type="ECO:0000259" key="2">
    <source>
        <dbReference type="SMART" id="SM00960"/>
    </source>
</evidence>
<dbReference type="Pfam" id="PF03259">
    <property type="entry name" value="Robl_LC7"/>
    <property type="match status" value="1"/>
</dbReference>
<dbReference type="EMBL" id="JAZGQK010000003">
    <property type="protein sequence ID" value="MEE6257869.1"/>
    <property type="molecule type" value="Genomic_DNA"/>
</dbReference>
<keyword evidence="4" id="KW-1185">Reference proteome</keyword>
<dbReference type="Proteomes" id="UP001332243">
    <property type="component" value="Unassembled WGS sequence"/>
</dbReference>
<evidence type="ECO:0000256" key="1">
    <source>
        <dbReference type="SAM" id="MobiDB-lite"/>
    </source>
</evidence>
<feature type="region of interest" description="Disordered" evidence="1">
    <location>
        <begin position="1"/>
        <end position="41"/>
    </location>
</feature>
<gene>
    <name evidence="3" type="ORF">V1633_05095</name>
</gene>
<name>A0ABU7RN47_9ACTN</name>
<comment type="caution">
    <text evidence="3">The sequence shown here is derived from an EMBL/GenBank/DDBJ whole genome shotgun (WGS) entry which is preliminary data.</text>
</comment>
<reference evidence="3 4" key="1">
    <citation type="submission" date="2024-01" db="EMBL/GenBank/DDBJ databases">
        <title>Genome insights into Plantactinospora sonchi sp. nov.</title>
        <authorList>
            <person name="Wang L."/>
        </authorList>
    </citation>
    <scope>NUCLEOTIDE SEQUENCE [LARGE SCALE GENOMIC DNA]</scope>
    <source>
        <strain evidence="3 4">NEAU-QY2</strain>
    </source>
</reference>